<dbReference type="Gene3D" id="3.40.50.10320">
    <property type="entry name" value="LmbE-like"/>
    <property type="match status" value="1"/>
</dbReference>
<name>A0A916JQ16_9FLAO</name>
<dbReference type="InterPro" id="IPR024078">
    <property type="entry name" value="LmbE-like_dom_sf"/>
</dbReference>
<dbReference type="GO" id="GO:0071793">
    <property type="term" value="P:bacillithiol biosynthetic process"/>
    <property type="evidence" value="ECO:0007669"/>
    <property type="project" value="InterPro"/>
</dbReference>
<accession>A0A916JQ16</accession>
<keyword evidence="2" id="KW-1185">Reference proteome</keyword>
<dbReference type="SUPFAM" id="SSF102588">
    <property type="entry name" value="LmbE-like"/>
    <property type="match status" value="1"/>
</dbReference>
<dbReference type="EC" id="3.5.1.-" evidence="1"/>
<dbReference type="Pfam" id="PF02585">
    <property type="entry name" value="PIG-L"/>
    <property type="match status" value="1"/>
</dbReference>
<proteinExistence type="predicted"/>
<dbReference type="NCBIfam" id="TIGR04001">
    <property type="entry name" value="thiol_BshB1"/>
    <property type="match status" value="1"/>
</dbReference>
<dbReference type="InterPro" id="IPR023842">
    <property type="entry name" value="Bacillithiol_biosynth_BshB1"/>
</dbReference>
<dbReference type="EMBL" id="OU015584">
    <property type="protein sequence ID" value="CAG5086316.1"/>
    <property type="molecule type" value="Genomic_DNA"/>
</dbReference>
<dbReference type="GO" id="GO:0019213">
    <property type="term" value="F:deacetylase activity"/>
    <property type="evidence" value="ECO:0007669"/>
    <property type="project" value="InterPro"/>
</dbReference>
<protein>
    <submittedName>
        <fullName evidence="1">N-acetyl-alpha-D-glucosaminyl L-malate deacetylase 1</fullName>
        <ecNumber evidence="1">3.5.1.-</ecNumber>
    </submittedName>
</protein>
<keyword evidence="1" id="KW-0378">Hydrolase</keyword>
<gene>
    <name evidence="1" type="primary">bshB1</name>
    <name evidence="1" type="ORF">CRYO30217_03080</name>
</gene>
<dbReference type="InterPro" id="IPR003737">
    <property type="entry name" value="GlcNAc_PI_deacetylase-related"/>
</dbReference>
<sequence length="238" mass="26858">MKLDILAFAAHPDDVELAASGTVIKHIKQGKKVGIIDLTRGELGTRGSGELRDEEAKESAEILQLSVRHNLDLGDGFFEINENTLKAIIRMIRLYQPTIILCNSLSDRHPDHGRAGDLVSRAAFLSGLRKIETIHLGENQHAHRPKAIYRYIQDYWIKPDIVIDISKEMNQKLESIQAFKSQFYDPSSDEPETPISSKDFMAFIDARARQFGRLINTTYGEGFNVERPLGVEDLTQLL</sequence>
<dbReference type="PANTHER" id="PTHR12993">
    <property type="entry name" value="N-ACETYLGLUCOSAMINYL-PHOSPHATIDYLINOSITOL DE-N-ACETYLASE-RELATED"/>
    <property type="match status" value="1"/>
</dbReference>
<dbReference type="KEGG" id="ptan:CRYO30217_03080"/>
<reference evidence="1" key="1">
    <citation type="submission" date="2021-04" db="EMBL/GenBank/DDBJ databases">
        <authorList>
            <person name="Rodrigo-Torres L."/>
            <person name="Arahal R. D."/>
            <person name="Lucena T."/>
        </authorList>
    </citation>
    <scope>NUCLEOTIDE SEQUENCE</scope>
    <source>
        <strain evidence="1">AS29M-1</strain>
    </source>
</reference>
<dbReference type="PANTHER" id="PTHR12993:SF30">
    <property type="entry name" value="N-ACETYL-ALPHA-D-GLUCOSAMINYL L-MALATE DEACETYLASE 1"/>
    <property type="match status" value="1"/>
</dbReference>
<evidence type="ECO:0000313" key="2">
    <source>
        <dbReference type="Proteomes" id="UP000683507"/>
    </source>
</evidence>
<dbReference type="AlphaFoldDB" id="A0A916JQ16"/>
<dbReference type="Proteomes" id="UP000683507">
    <property type="component" value="Chromosome"/>
</dbReference>
<dbReference type="GO" id="GO:0016811">
    <property type="term" value="F:hydrolase activity, acting on carbon-nitrogen (but not peptide) bonds, in linear amides"/>
    <property type="evidence" value="ECO:0007669"/>
    <property type="project" value="TreeGrafter"/>
</dbReference>
<dbReference type="RefSeq" id="WP_258543270.1">
    <property type="nucleotide sequence ID" value="NZ_OU015584.1"/>
</dbReference>
<organism evidence="1 2">
    <name type="scientific">Parvicella tangerina</name>
    <dbReference type="NCBI Taxonomy" id="2829795"/>
    <lineage>
        <taxon>Bacteria</taxon>
        <taxon>Pseudomonadati</taxon>
        <taxon>Bacteroidota</taxon>
        <taxon>Flavobacteriia</taxon>
        <taxon>Flavobacteriales</taxon>
        <taxon>Parvicellaceae</taxon>
        <taxon>Parvicella</taxon>
    </lineage>
</organism>
<evidence type="ECO:0000313" key="1">
    <source>
        <dbReference type="EMBL" id="CAG5086316.1"/>
    </source>
</evidence>